<dbReference type="AlphaFoldDB" id="A0A427ARI0"/>
<feature type="region of interest" description="Disordered" evidence="1">
    <location>
        <begin position="59"/>
        <end position="89"/>
    </location>
</feature>
<reference evidence="2 3" key="1">
    <citation type="journal article" date="2014" name="Agronomy (Basel)">
        <title>A Draft Genome Sequence for Ensete ventricosum, the Drought-Tolerant Tree Against Hunger.</title>
        <authorList>
            <person name="Harrison J."/>
            <person name="Moore K.A."/>
            <person name="Paszkiewicz K."/>
            <person name="Jones T."/>
            <person name="Grant M."/>
            <person name="Ambacheew D."/>
            <person name="Muzemil S."/>
            <person name="Studholme D.J."/>
        </authorList>
    </citation>
    <scope>NUCLEOTIDE SEQUENCE [LARGE SCALE GENOMIC DNA]</scope>
</reference>
<evidence type="ECO:0000256" key="1">
    <source>
        <dbReference type="SAM" id="MobiDB-lite"/>
    </source>
</evidence>
<dbReference type="EMBL" id="AMZH03001578">
    <property type="protein sequence ID" value="RRT78816.1"/>
    <property type="molecule type" value="Genomic_DNA"/>
</dbReference>
<feature type="region of interest" description="Disordered" evidence="1">
    <location>
        <begin position="1"/>
        <end position="29"/>
    </location>
</feature>
<gene>
    <name evidence="2" type="ORF">B296_00013264</name>
</gene>
<feature type="region of interest" description="Disordered" evidence="1">
    <location>
        <begin position="97"/>
        <end position="116"/>
    </location>
</feature>
<sequence length="128" mass="13792">MEAGRRQNEQWSYSRPDAGKVGTPHLQTHASLQGRRAWWGARRHGGGYGGMWSYSRPDAGKVGTPHLQTHAHCKDDEHGGGHDGMVEDTAACVHGPEPASACSADSEANASTRQALDSPLTTWNFVQS</sequence>
<accession>A0A427ARI0</accession>
<organism evidence="2 3">
    <name type="scientific">Ensete ventricosum</name>
    <name type="common">Abyssinian banana</name>
    <name type="synonym">Musa ensete</name>
    <dbReference type="NCBI Taxonomy" id="4639"/>
    <lineage>
        <taxon>Eukaryota</taxon>
        <taxon>Viridiplantae</taxon>
        <taxon>Streptophyta</taxon>
        <taxon>Embryophyta</taxon>
        <taxon>Tracheophyta</taxon>
        <taxon>Spermatophyta</taxon>
        <taxon>Magnoliopsida</taxon>
        <taxon>Liliopsida</taxon>
        <taxon>Zingiberales</taxon>
        <taxon>Musaceae</taxon>
        <taxon>Ensete</taxon>
    </lineage>
</organism>
<protein>
    <submittedName>
        <fullName evidence="2">Uncharacterized protein</fullName>
    </submittedName>
</protein>
<dbReference type="Proteomes" id="UP000287651">
    <property type="component" value="Unassembled WGS sequence"/>
</dbReference>
<comment type="caution">
    <text evidence="2">The sequence shown here is derived from an EMBL/GenBank/DDBJ whole genome shotgun (WGS) entry which is preliminary data.</text>
</comment>
<proteinExistence type="predicted"/>
<evidence type="ECO:0000313" key="3">
    <source>
        <dbReference type="Proteomes" id="UP000287651"/>
    </source>
</evidence>
<name>A0A427ARI0_ENSVE</name>
<feature type="compositionally biased region" description="Polar residues" evidence="1">
    <location>
        <begin position="106"/>
        <end position="116"/>
    </location>
</feature>
<evidence type="ECO:0000313" key="2">
    <source>
        <dbReference type="EMBL" id="RRT78816.1"/>
    </source>
</evidence>
<feature type="compositionally biased region" description="Basic and acidic residues" evidence="1">
    <location>
        <begin position="72"/>
        <end position="85"/>
    </location>
</feature>